<organism evidence="13 14">
    <name type="scientific">Ideonella livida</name>
    <dbReference type="NCBI Taxonomy" id="2707176"/>
    <lineage>
        <taxon>Bacteria</taxon>
        <taxon>Pseudomonadati</taxon>
        <taxon>Pseudomonadota</taxon>
        <taxon>Betaproteobacteria</taxon>
        <taxon>Burkholderiales</taxon>
        <taxon>Sphaerotilaceae</taxon>
        <taxon>Ideonella</taxon>
    </lineage>
</organism>
<evidence type="ECO:0000256" key="7">
    <source>
        <dbReference type="ARBA" id="ARBA00022989"/>
    </source>
</evidence>
<keyword evidence="6 11" id="KW-0812">Transmembrane</keyword>
<dbReference type="InterPro" id="IPR045584">
    <property type="entry name" value="Pilin-like"/>
</dbReference>
<dbReference type="RefSeq" id="WP_163458080.1">
    <property type="nucleotide sequence ID" value="NZ_JAAGOH010000015.1"/>
</dbReference>
<dbReference type="GO" id="GO:0015627">
    <property type="term" value="C:type II protein secretion system complex"/>
    <property type="evidence" value="ECO:0007669"/>
    <property type="project" value="InterPro"/>
</dbReference>
<accession>A0A7C9TK32</accession>
<dbReference type="InterPro" id="IPR022346">
    <property type="entry name" value="T2SS_GspH"/>
</dbReference>
<keyword evidence="8 11" id="KW-0472">Membrane</keyword>
<keyword evidence="7 11" id="KW-1133">Transmembrane helix</keyword>
<evidence type="ECO:0000256" key="10">
    <source>
        <dbReference type="ARBA" id="ARBA00030775"/>
    </source>
</evidence>
<evidence type="ECO:0000256" key="5">
    <source>
        <dbReference type="ARBA" id="ARBA00022519"/>
    </source>
</evidence>
<gene>
    <name evidence="13" type="ORF">G3A44_13380</name>
</gene>
<comment type="similarity">
    <text evidence="9">Belongs to the GSP H family.</text>
</comment>
<evidence type="ECO:0000256" key="4">
    <source>
        <dbReference type="ARBA" id="ARBA00022481"/>
    </source>
</evidence>
<comment type="caution">
    <text evidence="13">The sequence shown here is derived from an EMBL/GenBank/DDBJ whole genome shotgun (WGS) entry which is preliminary data.</text>
</comment>
<keyword evidence="14" id="KW-1185">Reference proteome</keyword>
<evidence type="ECO:0000313" key="13">
    <source>
        <dbReference type="EMBL" id="NDY92178.1"/>
    </source>
</evidence>
<evidence type="ECO:0000256" key="9">
    <source>
        <dbReference type="ARBA" id="ARBA00025772"/>
    </source>
</evidence>
<dbReference type="Proteomes" id="UP000484255">
    <property type="component" value="Unassembled WGS sequence"/>
</dbReference>
<dbReference type="InterPro" id="IPR012902">
    <property type="entry name" value="N_methyl_site"/>
</dbReference>
<dbReference type="SUPFAM" id="SSF54523">
    <property type="entry name" value="Pili subunits"/>
    <property type="match status" value="1"/>
</dbReference>
<dbReference type="GO" id="GO:0005886">
    <property type="term" value="C:plasma membrane"/>
    <property type="evidence" value="ECO:0007669"/>
    <property type="project" value="UniProtKB-SubCell"/>
</dbReference>
<dbReference type="AlphaFoldDB" id="A0A7C9TK32"/>
<keyword evidence="5" id="KW-0997">Cell inner membrane</keyword>
<keyword evidence="3" id="KW-1003">Cell membrane</keyword>
<feature type="transmembrane region" description="Helical" evidence="11">
    <location>
        <begin position="24"/>
        <end position="45"/>
    </location>
</feature>
<dbReference type="GO" id="GO:0015628">
    <property type="term" value="P:protein secretion by the type II secretion system"/>
    <property type="evidence" value="ECO:0007669"/>
    <property type="project" value="InterPro"/>
</dbReference>
<sequence length="187" mass="20314">MEAVRSSVAKRAGLGQCGMTLVELMTTVAVAAVLVGVGLPSFTALQQRQSVQRQMEALEDAFRLARTEATLRGQGVTLCARDDSLGDETHQCAQTGQRWSGWLVFVDGEERGQVDEGDRLLLVQQPLKGDPQVRGTVRSITFGRNGLAMSAASRFGFFHGEQPEAHDTLLCVNKLGRLRRSQGLRCG</sequence>
<evidence type="ECO:0000256" key="3">
    <source>
        <dbReference type="ARBA" id="ARBA00022475"/>
    </source>
</evidence>
<reference evidence="13 14" key="1">
    <citation type="submission" date="2020-02" db="EMBL/GenBank/DDBJ databases">
        <title>Ideonella bacterium strain TBM-1.</title>
        <authorList>
            <person name="Chen W.-M."/>
        </authorList>
    </citation>
    <scope>NUCLEOTIDE SEQUENCE [LARGE SCALE GENOMIC DNA]</scope>
    <source>
        <strain evidence="13 14">TBM-1</strain>
    </source>
</reference>
<name>A0A7C9TK32_9BURK</name>
<evidence type="ECO:0000259" key="12">
    <source>
        <dbReference type="Pfam" id="PF12019"/>
    </source>
</evidence>
<keyword evidence="4" id="KW-0488">Methylation</keyword>
<comment type="subcellular location">
    <subcellularLocation>
        <location evidence="1">Cell inner membrane</location>
        <topology evidence="1">Single-pass membrane protein</topology>
    </subcellularLocation>
</comment>
<evidence type="ECO:0000313" key="14">
    <source>
        <dbReference type="Proteomes" id="UP000484255"/>
    </source>
</evidence>
<evidence type="ECO:0000256" key="2">
    <source>
        <dbReference type="ARBA" id="ARBA00021549"/>
    </source>
</evidence>
<dbReference type="EMBL" id="JAAGOH010000015">
    <property type="protein sequence ID" value="NDY92178.1"/>
    <property type="molecule type" value="Genomic_DNA"/>
</dbReference>
<proteinExistence type="inferred from homology"/>
<evidence type="ECO:0000256" key="8">
    <source>
        <dbReference type="ARBA" id="ARBA00023136"/>
    </source>
</evidence>
<evidence type="ECO:0000256" key="1">
    <source>
        <dbReference type="ARBA" id="ARBA00004377"/>
    </source>
</evidence>
<dbReference type="NCBIfam" id="TIGR02532">
    <property type="entry name" value="IV_pilin_GFxxxE"/>
    <property type="match status" value="1"/>
</dbReference>
<evidence type="ECO:0000256" key="6">
    <source>
        <dbReference type="ARBA" id="ARBA00022692"/>
    </source>
</evidence>
<dbReference type="Pfam" id="PF12019">
    <property type="entry name" value="GspH"/>
    <property type="match status" value="1"/>
</dbReference>
<feature type="domain" description="General secretion pathway GspH" evidence="12">
    <location>
        <begin position="55"/>
        <end position="158"/>
    </location>
</feature>
<dbReference type="Gene3D" id="3.55.40.10">
    <property type="entry name" value="minor pseudopilin epsh domain"/>
    <property type="match status" value="1"/>
</dbReference>
<evidence type="ECO:0000256" key="11">
    <source>
        <dbReference type="SAM" id="Phobius"/>
    </source>
</evidence>
<protein>
    <recommendedName>
        <fullName evidence="2">Type II secretion system protein H</fullName>
    </recommendedName>
    <alternativeName>
        <fullName evidence="10">General secretion pathway protein H</fullName>
    </alternativeName>
</protein>